<feature type="transmembrane region" description="Helical" evidence="8">
    <location>
        <begin position="194"/>
        <end position="215"/>
    </location>
</feature>
<feature type="transmembrane region" description="Helical" evidence="8">
    <location>
        <begin position="392"/>
        <end position="416"/>
    </location>
</feature>
<organism evidence="9 10">
    <name type="scientific">Pontibacillus marinus BH030004 = DSM 16465</name>
    <dbReference type="NCBI Taxonomy" id="1385511"/>
    <lineage>
        <taxon>Bacteria</taxon>
        <taxon>Bacillati</taxon>
        <taxon>Bacillota</taxon>
        <taxon>Bacilli</taxon>
        <taxon>Bacillales</taxon>
        <taxon>Bacillaceae</taxon>
        <taxon>Pontibacillus</taxon>
    </lineage>
</organism>
<sequence>MNLTIIISLVVFLITIFMVGLWASRYVRSSNSFLQEYFLGGRQLGGFILAMTMTATYGSASSFIGGPGVAYTQGLGWVLLAMSQVVTGYFVLMVLGKKFAIMARRYNAITLIDFLKERYQSKWVVLSAAFSIVIFLFSAMAAQWVGGARLIESLVKIEYESALFIFALSVLLYVIIGGFRAVALTDAVQGTIMFFGTFILLVATIIAGGGIDQIMTDLVNENPNLVTPYGAEGNLSATYVSSFWILVGVGVVGLPQVTVRAMSYKSSKSMHRALIVGTIVVGFIMLNMHLIGVFARPILPGIEVGDKVMPLIAQEVLPPWLAGLVLAAPMAAIMSTVDSLLLLVSSAVVKDVYLNYIKPSASEKKVKRLSIGITAFLGISVFLLALQPPDLLIWLNLFAFGGLEAAFIWPVVLGLYWSKGNKYGALASMLVGIGSYIFIDQYSKAYPKFDVHPVLTEIYQWFEPIMNILPGMMEVHTVVYPVLLSLLAFVIGSLLTKNKTLQ</sequence>
<feature type="transmembrane region" description="Helical" evidence="8">
    <location>
        <begin position="123"/>
        <end position="142"/>
    </location>
</feature>
<dbReference type="NCBIfam" id="TIGR00813">
    <property type="entry name" value="sss"/>
    <property type="match status" value="1"/>
</dbReference>
<comment type="caution">
    <text evidence="9">The sequence shown here is derived from an EMBL/GenBank/DDBJ whole genome shotgun (WGS) entry which is preliminary data.</text>
</comment>
<evidence type="ECO:0000256" key="8">
    <source>
        <dbReference type="SAM" id="Phobius"/>
    </source>
</evidence>
<dbReference type="PROSITE" id="PS50283">
    <property type="entry name" value="NA_SOLUT_SYMP_3"/>
    <property type="match status" value="1"/>
</dbReference>
<dbReference type="STRING" id="1385511.GCA_000425225_01412"/>
<gene>
    <name evidence="9" type="primary">panF</name>
    <name evidence="9" type="ORF">N783_07715</name>
</gene>
<evidence type="ECO:0000256" key="6">
    <source>
        <dbReference type="ARBA" id="ARBA00023136"/>
    </source>
</evidence>
<evidence type="ECO:0000256" key="5">
    <source>
        <dbReference type="ARBA" id="ARBA00022989"/>
    </source>
</evidence>
<evidence type="ECO:0000256" key="2">
    <source>
        <dbReference type="ARBA" id="ARBA00006434"/>
    </source>
</evidence>
<feature type="transmembrane region" description="Helical" evidence="8">
    <location>
        <begin position="369"/>
        <end position="386"/>
    </location>
</feature>
<dbReference type="OrthoDB" id="9810181at2"/>
<dbReference type="InterPro" id="IPR038377">
    <property type="entry name" value="Na/Glc_symporter_sf"/>
</dbReference>
<accession>A0A0A5GJU2</accession>
<keyword evidence="4 8" id="KW-0812">Transmembrane</keyword>
<name>A0A0A5GJU2_9BACI</name>
<dbReference type="NCBIfam" id="TIGR02119">
    <property type="entry name" value="panF"/>
    <property type="match status" value="1"/>
</dbReference>
<feature type="transmembrane region" description="Helical" evidence="8">
    <location>
        <begin position="44"/>
        <end position="64"/>
    </location>
</feature>
<feature type="transmembrane region" description="Helical" evidence="8">
    <location>
        <begin position="319"/>
        <end position="349"/>
    </location>
</feature>
<dbReference type="InterPro" id="IPR011849">
    <property type="entry name" value="Na/pantothenate_symporter"/>
</dbReference>
<evidence type="ECO:0000256" key="4">
    <source>
        <dbReference type="ARBA" id="ARBA00022692"/>
    </source>
</evidence>
<dbReference type="PANTHER" id="PTHR48086">
    <property type="entry name" value="SODIUM/PROLINE SYMPORTER-RELATED"/>
    <property type="match status" value="1"/>
</dbReference>
<keyword evidence="3" id="KW-0813">Transport</keyword>
<evidence type="ECO:0000256" key="1">
    <source>
        <dbReference type="ARBA" id="ARBA00004141"/>
    </source>
</evidence>
<dbReference type="EMBL" id="AVPF01000002">
    <property type="protein sequence ID" value="KGX91435.1"/>
    <property type="molecule type" value="Genomic_DNA"/>
</dbReference>
<keyword evidence="5 8" id="KW-1133">Transmembrane helix</keyword>
<feature type="transmembrane region" description="Helical" evidence="8">
    <location>
        <begin position="478"/>
        <end position="496"/>
    </location>
</feature>
<feature type="transmembrane region" description="Helical" evidence="8">
    <location>
        <begin position="76"/>
        <end position="95"/>
    </location>
</feature>
<dbReference type="GO" id="GO:0015081">
    <property type="term" value="F:sodium ion transmembrane transporter activity"/>
    <property type="evidence" value="ECO:0007669"/>
    <property type="project" value="InterPro"/>
</dbReference>
<dbReference type="InterPro" id="IPR050277">
    <property type="entry name" value="Sodium:Solute_Symporter"/>
</dbReference>
<dbReference type="GO" id="GO:0015233">
    <property type="term" value="F:pantothenate transmembrane transporter activity"/>
    <property type="evidence" value="ECO:0007669"/>
    <property type="project" value="InterPro"/>
</dbReference>
<dbReference type="CDD" id="cd10327">
    <property type="entry name" value="SLC5sbd_PanF"/>
    <property type="match status" value="1"/>
</dbReference>
<dbReference type="Proteomes" id="UP000030403">
    <property type="component" value="Unassembled WGS sequence"/>
</dbReference>
<dbReference type="PANTHER" id="PTHR48086:SF4">
    <property type="entry name" value="SODIUM_PANTOTHENATE SYMPORTER"/>
    <property type="match status" value="1"/>
</dbReference>
<feature type="transmembrane region" description="Helical" evidence="8">
    <location>
        <begin position="6"/>
        <end position="23"/>
    </location>
</feature>
<dbReference type="eggNOG" id="COG4145">
    <property type="taxonomic scope" value="Bacteria"/>
</dbReference>
<feature type="transmembrane region" description="Helical" evidence="8">
    <location>
        <begin position="274"/>
        <end position="299"/>
    </location>
</feature>
<dbReference type="InterPro" id="IPR001734">
    <property type="entry name" value="Na/solute_symporter"/>
</dbReference>
<reference evidence="9 10" key="1">
    <citation type="submission" date="2013-08" db="EMBL/GenBank/DDBJ databases">
        <authorList>
            <person name="Huang J."/>
            <person name="Wang G."/>
        </authorList>
    </citation>
    <scope>NUCLEOTIDE SEQUENCE [LARGE SCALE GENOMIC DNA]</scope>
    <source>
        <strain evidence="9 10">BH030004</strain>
    </source>
</reference>
<comment type="subcellular location">
    <subcellularLocation>
        <location evidence="1">Membrane</location>
        <topology evidence="1">Multi-pass membrane protein</topology>
    </subcellularLocation>
</comment>
<dbReference type="Pfam" id="PF00474">
    <property type="entry name" value="SSF"/>
    <property type="match status" value="1"/>
</dbReference>
<proteinExistence type="inferred from homology"/>
<comment type="similarity">
    <text evidence="2 7">Belongs to the sodium:solute symporter (SSF) (TC 2.A.21) family.</text>
</comment>
<protein>
    <submittedName>
        <fullName evidence="9">Sodium:pantothenate symporter</fullName>
    </submittedName>
</protein>
<dbReference type="RefSeq" id="WP_027445756.1">
    <property type="nucleotide sequence ID" value="NZ_AULJ01000013.1"/>
</dbReference>
<dbReference type="AlphaFoldDB" id="A0A0A5GJU2"/>
<evidence type="ECO:0000313" key="10">
    <source>
        <dbReference type="Proteomes" id="UP000030403"/>
    </source>
</evidence>
<feature type="transmembrane region" description="Helical" evidence="8">
    <location>
        <begin position="235"/>
        <end position="254"/>
    </location>
</feature>
<dbReference type="Gene3D" id="1.20.1730.10">
    <property type="entry name" value="Sodium/glucose cotransporter"/>
    <property type="match status" value="1"/>
</dbReference>
<keyword evidence="6 8" id="KW-0472">Membrane</keyword>
<evidence type="ECO:0000256" key="7">
    <source>
        <dbReference type="RuleBase" id="RU362091"/>
    </source>
</evidence>
<feature type="transmembrane region" description="Helical" evidence="8">
    <location>
        <begin position="162"/>
        <end position="182"/>
    </location>
</feature>
<feature type="transmembrane region" description="Helical" evidence="8">
    <location>
        <begin position="423"/>
        <end position="439"/>
    </location>
</feature>
<evidence type="ECO:0000313" key="9">
    <source>
        <dbReference type="EMBL" id="KGX91435.1"/>
    </source>
</evidence>
<evidence type="ECO:0000256" key="3">
    <source>
        <dbReference type="ARBA" id="ARBA00022448"/>
    </source>
</evidence>
<dbReference type="GO" id="GO:0036376">
    <property type="term" value="P:sodium ion export across plasma membrane"/>
    <property type="evidence" value="ECO:0007669"/>
    <property type="project" value="InterPro"/>
</dbReference>
<keyword evidence="10" id="KW-1185">Reference proteome</keyword>
<dbReference type="GO" id="GO:0005886">
    <property type="term" value="C:plasma membrane"/>
    <property type="evidence" value="ECO:0007669"/>
    <property type="project" value="TreeGrafter"/>
</dbReference>